<dbReference type="RefSeq" id="XP_056065833.1">
    <property type="nucleotide sequence ID" value="XM_056220530.1"/>
</dbReference>
<dbReference type="OrthoDB" id="3938123at2759"/>
<gene>
    <name evidence="2" type="ORF">N0V89_011804</name>
</gene>
<evidence type="ECO:0000313" key="2">
    <source>
        <dbReference type="EMBL" id="KAJ4345669.1"/>
    </source>
</evidence>
<feature type="region of interest" description="Disordered" evidence="1">
    <location>
        <begin position="68"/>
        <end position="113"/>
    </location>
</feature>
<evidence type="ECO:0000256" key="1">
    <source>
        <dbReference type="SAM" id="MobiDB-lite"/>
    </source>
</evidence>
<dbReference type="EMBL" id="JAPEUX010000009">
    <property type="protein sequence ID" value="KAJ4345669.1"/>
    <property type="molecule type" value="Genomic_DNA"/>
</dbReference>
<dbReference type="GeneID" id="80915334"/>
<accession>A0A9W8XAV8</accession>
<organism evidence="2 3">
    <name type="scientific">Didymosphaeria variabile</name>
    <dbReference type="NCBI Taxonomy" id="1932322"/>
    <lineage>
        <taxon>Eukaryota</taxon>
        <taxon>Fungi</taxon>
        <taxon>Dikarya</taxon>
        <taxon>Ascomycota</taxon>
        <taxon>Pezizomycotina</taxon>
        <taxon>Dothideomycetes</taxon>
        <taxon>Pleosporomycetidae</taxon>
        <taxon>Pleosporales</taxon>
        <taxon>Massarineae</taxon>
        <taxon>Didymosphaeriaceae</taxon>
        <taxon>Didymosphaeria</taxon>
    </lineage>
</organism>
<name>A0A9W8XAV8_9PLEO</name>
<comment type="caution">
    <text evidence="2">The sequence shown here is derived from an EMBL/GenBank/DDBJ whole genome shotgun (WGS) entry which is preliminary data.</text>
</comment>
<keyword evidence="3" id="KW-1185">Reference proteome</keyword>
<protein>
    <submittedName>
        <fullName evidence="2">Uncharacterized protein</fullName>
    </submittedName>
</protein>
<reference evidence="2" key="1">
    <citation type="submission" date="2022-10" db="EMBL/GenBank/DDBJ databases">
        <title>Tapping the CABI collections for fungal endophytes: first genome assemblies for Collariella, Neodidymelliopsis, Ascochyta clinopodiicola, Didymella pomorum, Didymosphaeria variabile, Neocosmospora piperis and Neocucurbitaria cava.</title>
        <authorList>
            <person name="Hill R."/>
        </authorList>
    </citation>
    <scope>NUCLEOTIDE SEQUENCE</scope>
    <source>
        <strain evidence="2">IMI 356815</strain>
    </source>
</reference>
<proteinExistence type="predicted"/>
<sequence length="349" mass="39096">MASGSVLERAPSDLVASPTSVVDVEPADHLAKLVAMLASDDFVEYIAEETTETALTEAQKQRLRRLANHLAPSADRRVGGGAGRNRGSSNGARNKRQKSAQEAEGAGEADKNPWKRIMDMTSFPIEKSLQQKAEEFKQNPGTVMKFFTPKEGNEYPKDVWANENVLVTDAFVTSLQFTQRLIGDMEENHTFWLFQMLLWHRFRELFAPGKGSGATFSMGAKQEAQLRGITQSISEQCDHYISFDVQQTTENIRDWAKLGMKLDILVSQFGPGCFFVLGKHLTENFLRKRITQSGLTHDLAISHLKSLHLEELLKEAGLDTYGHAIIDYLVRPFQKFKEDQAMASNVEAD</sequence>
<evidence type="ECO:0000313" key="3">
    <source>
        <dbReference type="Proteomes" id="UP001140513"/>
    </source>
</evidence>
<dbReference type="Proteomes" id="UP001140513">
    <property type="component" value="Unassembled WGS sequence"/>
</dbReference>
<dbReference type="AlphaFoldDB" id="A0A9W8XAV8"/>